<reference evidence="2" key="1">
    <citation type="journal article" date="2015" name="Nature">
        <title>Complex archaea that bridge the gap between prokaryotes and eukaryotes.</title>
        <authorList>
            <person name="Spang A."/>
            <person name="Saw J.H."/>
            <person name="Jorgensen S.L."/>
            <person name="Zaremba-Niedzwiedzka K."/>
            <person name="Martijn J."/>
            <person name="Lind A.E."/>
            <person name="van Eijk R."/>
            <person name="Schleper C."/>
            <person name="Guy L."/>
            <person name="Ettema T.J."/>
        </authorList>
    </citation>
    <scope>NUCLEOTIDE SEQUENCE</scope>
</reference>
<dbReference type="Gene3D" id="3.40.50.300">
    <property type="entry name" value="P-loop containing nucleotide triphosphate hydrolases"/>
    <property type="match status" value="1"/>
</dbReference>
<dbReference type="InterPro" id="IPR011704">
    <property type="entry name" value="ATPase_dyneun-rel_AAA"/>
</dbReference>
<dbReference type="SMART" id="SM00382">
    <property type="entry name" value="AAA"/>
    <property type="match status" value="1"/>
</dbReference>
<dbReference type="InterPro" id="IPR003593">
    <property type="entry name" value="AAA+_ATPase"/>
</dbReference>
<dbReference type="InterPro" id="IPR050764">
    <property type="entry name" value="CbbQ/NirQ/NorQ/GpvN"/>
</dbReference>
<accession>A0A0F9RXB2</accession>
<dbReference type="PANTHER" id="PTHR42759">
    <property type="entry name" value="MOXR FAMILY PROTEIN"/>
    <property type="match status" value="1"/>
</dbReference>
<gene>
    <name evidence="2" type="ORF">LCGC14_0591160</name>
</gene>
<proteinExistence type="predicted"/>
<dbReference type="Pfam" id="PF07728">
    <property type="entry name" value="AAA_5"/>
    <property type="match status" value="1"/>
</dbReference>
<dbReference type="GO" id="GO:0005524">
    <property type="term" value="F:ATP binding"/>
    <property type="evidence" value="ECO:0007669"/>
    <property type="project" value="InterPro"/>
</dbReference>
<sequence length="198" mass="22171">MLISNLESQNKIGYIQQKDEFDYTKSLIYSVEVGRCIGILLHGPPGTGKTLLALSLANAFKSSYYIIDGSPDLDRRDIEGNWELMKGETIFNYGPLTLAIKDANNSGMAFVIINEVNAIRENEQISLNSLLSENHINLISKGFEKHELNPKSKLIIIGTLNKGVTGINKLQEAFEDRFIISPEINYPLKDKEIEIVVK</sequence>
<dbReference type="PANTHER" id="PTHR42759:SF1">
    <property type="entry name" value="MAGNESIUM-CHELATASE SUBUNIT CHLD"/>
    <property type="match status" value="1"/>
</dbReference>
<protein>
    <recommendedName>
        <fullName evidence="1">AAA+ ATPase domain-containing protein</fullName>
    </recommendedName>
</protein>
<dbReference type="InterPro" id="IPR027417">
    <property type="entry name" value="P-loop_NTPase"/>
</dbReference>
<feature type="non-terminal residue" evidence="2">
    <location>
        <position position="198"/>
    </location>
</feature>
<dbReference type="AlphaFoldDB" id="A0A0F9RXB2"/>
<feature type="domain" description="AAA+ ATPase" evidence="1">
    <location>
        <begin position="35"/>
        <end position="190"/>
    </location>
</feature>
<evidence type="ECO:0000313" key="2">
    <source>
        <dbReference type="EMBL" id="KKN54577.1"/>
    </source>
</evidence>
<organism evidence="2">
    <name type="scientific">marine sediment metagenome</name>
    <dbReference type="NCBI Taxonomy" id="412755"/>
    <lineage>
        <taxon>unclassified sequences</taxon>
        <taxon>metagenomes</taxon>
        <taxon>ecological metagenomes</taxon>
    </lineage>
</organism>
<name>A0A0F9RXB2_9ZZZZ</name>
<dbReference type="GO" id="GO:0016887">
    <property type="term" value="F:ATP hydrolysis activity"/>
    <property type="evidence" value="ECO:0007669"/>
    <property type="project" value="InterPro"/>
</dbReference>
<dbReference type="EMBL" id="LAZR01000923">
    <property type="protein sequence ID" value="KKN54577.1"/>
    <property type="molecule type" value="Genomic_DNA"/>
</dbReference>
<evidence type="ECO:0000259" key="1">
    <source>
        <dbReference type="SMART" id="SM00382"/>
    </source>
</evidence>
<comment type="caution">
    <text evidence="2">The sequence shown here is derived from an EMBL/GenBank/DDBJ whole genome shotgun (WGS) entry which is preliminary data.</text>
</comment>
<dbReference type="SUPFAM" id="SSF52540">
    <property type="entry name" value="P-loop containing nucleoside triphosphate hydrolases"/>
    <property type="match status" value="1"/>
</dbReference>